<organism evidence="11 12">
    <name type="scientific">Brevundimonas balnearis</name>
    <dbReference type="NCBI Taxonomy" id="1572858"/>
    <lineage>
        <taxon>Bacteria</taxon>
        <taxon>Pseudomonadati</taxon>
        <taxon>Pseudomonadota</taxon>
        <taxon>Alphaproteobacteria</taxon>
        <taxon>Caulobacterales</taxon>
        <taxon>Caulobacteraceae</taxon>
        <taxon>Brevundimonas</taxon>
    </lineage>
</organism>
<dbReference type="PANTHER" id="PTHR21064">
    <property type="entry name" value="AMINOGLYCOSIDE PHOSPHOTRANSFERASE DOMAIN-CONTAINING PROTEIN-RELATED"/>
    <property type="match status" value="1"/>
</dbReference>
<dbReference type="GO" id="GO:0004413">
    <property type="term" value="F:homoserine kinase activity"/>
    <property type="evidence" value="ECO:0007669"/>
    <property type="project" value="UniProtKB-EC"/>
</dbReference>
<dbReference type="SUPFAM" id="SSF56112">
    <property type="entry name" value="Protein kinase-like (PK-like)"/>
    <property type="match status" value="1"/>
</dbReference>
<dbReference type="NCBIfam" id="TIGR00938">
    <property type="entry name" value="thrB_alt"/>
    <property type="match status" value="1"/>
</dbReference>
<sequence>MAVFTPVTAAQAQAFLQAYDLGALIELAPIAEGVENSNFRLETEAGRHVLTLFERRTDAAALPFCLGLTAHLAKAGRPAAEPVADGSGNWIGTLNGRPAAIVKWVEGVWLRAPADADQAKAGAELARLHIAAADYPGRRANPVGPDACQALLDRCRTVAKGHDAAMLDVLAREIGVWRALPADLPSGAIHADYFPDNVLFDQGEVSGVIDVYFACTGAWAYDLAIGLAAWAFNADGSLGRSAFEAFLSGYESVRPLRPDERDLLPALGRAAATRFTLTRLHDRLFHDPEALVTPKDPAPFFRRLETWPA</sequence>
<dbReference type="HAMAP" id="MF_00301">
    <property type="entry name" value="Homoser_kinase_2"/>
    <property type="match status" value="1"/>
</dbReference>
<accession>A0ABV6R6S5</accession>
<evidence type="ECO:0000256" key="7">
    <source>
        <dbReference type="ARBA" id="ARBA00038240"/>
    </source>
</evidence>
<dbReference type="NCBIfam" id="NF003558">
    <property type="entry name" value="PRK05231.1"/>
    <property type="match status" value="1"/>
</dbReference>
<evidence type="ECO:0000256" key="2">
    <source>
        <dbReference type="ARBA" id="ARBA00022679"/>
    </source>
</evidence>
<evidence type="ECO:0000313" key="11">
    <source>
        <dbReference type="EMBL" id="MFC0634323.1"/>
    </source>
</evidence>
<evidence type="ECO:0000256" key="1">
    <source>
        <dbReference type="ARBA" id="ARBA00022605"/>
    </source>
</evidence>
<proteinExistence type="inferred from homology"/>
<evidence type="ECO:0000256" key="6">
    <source>
        <dbReference type="ARBA" id="ARBA00022840"/>
    </source>
</evidence>
<dbReference type="Gene3D" id="3.30.200.20">
    <property type="entry name" value="Phosphorylase Kinase, domain 1"/>
    <property type="match status" value="1"/>
</dbReference>
<keyword evidence="12" id="KW-1185">Reference proteome</keyword>
<evidence type="ECO:0000256" key="5">
    <source>
        <dbReference type="ARBA" id="ARBA00022777"/>
    </source>
</evidence>
<gene>
    <name evidence="8 11" type="primary">thrB</name>
    <name evidence="11" type="ORF">ACFFGE_10595</name>
</gene>
<evidence type="ECO:0000256" key="3">
    <source>
        <dbReference type="ARBA" id="ARBA00022697"/>
    </source>
</evidence>
<reference evidence="11 12" key="1">
    <citation type="submission" date="2024-09" db="EMBL/GenBank/DDBJ databases">
        <authorList>
            <person name="Sun Q."/>
            <person name="Mori K."/>
        </authorList>
    </citation>
    <scope>NUCLEOTIDE SEQUENCE [LARGE SCALE GENOMIC DNA]</scope>
    <source>
        <strain evidence="11 12">NCAIM B.02621</strain>
    </source>
</reference>
<keyword evidence="3 8" id="KW-0791">Threonine biosynthesis</keyword>
<dbReference type="InterPro" id="IPR005280">
    <property type="entry name" value="Homoserine_kinase_II"/>
</dbReference>
<evidence type="ECO:0000313" key="12">
    <source>
        <dbReference type="Proteomes" id="UP001589906"/>
    </source>
</evidence>
<dbReference type="EC" id="2.7.1.39" evidence="8 9"/>
<keyword evidence="4 8" id="KW-0547">Nucleotide-binding</keyword>
<dbReference type="Pfam" id="PF01636">
    <property type="entry name" value="APH"/>
    <property type="match status" value="1"/>
</dbReference>
<protein>
    <recommendedName>
        <fullName evidence="8 9">Homoserine kinase</fullName>
        <shortName evidence="8">HK</shortName>
        <shortName evidence="8">HSK</shortName>
        <ecNumber evidence="8 9">2.7.1.39</ecNumber>
    </recommendedName>
</protein>
<name>A0ABV6R6S5_9CAUL</name>
<evidence type="ECO:0000259" key="10">
    <source>
        <dbReference type="Pfam" id="PF01636"/>
    </source>
</evidence>
<dbReference type="InterPro" id="IPR002575">
    <property type="entry name" value="Aminoglycoside_PTrfase"/>
</dbReference>
<dbReference type="InterPro" id="IPR050249">
    <property type="entry name" value="Pseudomonas-type_ThrB"/>
</dbReference>
<dbReference type="Proteomes" id="UP001589906">
    <property type="component" value="Unassembled WGS sequence"/>
</dbReference>
<dbReference type="RefSeq" id="WP_376836351.1">
    <property type="nucleotide sequence ID" value="NZ_JBHLSW010000007.1"/>
</dbReference>
<comment type="caution">
    <text evidence="11">The sequence shown here is derived from an EMBL/GenBank/DDBJ whole genome shotgun (WGS) entry which is preliminary data.</text>
</comment>
<dbReference type="Gene3D" id="3.90.1200.10">
    <property type="match status" value="1"/>
</dbReference>
<keyword evidence="5 8" id="KW-0418">Kinase</keyword>
<comment type="catalytic activity">
    <reaction evidence="8">
        <text>L-homoserine + ATP = O-phospho-L-homoserine + ADP + H(+)</text>
        <dbReference type="Rhea" id="RHEA:13985"/>
        <dbReference type="ChEBI" id="CHEBI:15378"/>
        <dbReference type="ChEBI" id="CHEBI:30616"/>
        <dbReference type="ChEBI" id="CHEBI:57476"/>
        <dbReference type="ChEBI" id="CHEBI:57590"/>
        <dbReference type="ChEBI" id="CHEBI:456216"/>
        <dbReference type="EC" id="2.7.1.39"/>
    </reaction>
</comment>
<evidence type="ECO:0000256" key="9">
    <source>
        <dbReference type="NCBIfam" id="TIGR00938"/>
    </source>
</evidence>
<dbReference type="PANTHER" id="PTHR21064:SF6">
    <property type="entry name" value="AMINOGLYCOSIDE PHOSPHOTRANSFERASE DOMAIN-CONTAINING PROTEIN"/>
    <property type="match status" value="1"/>
</dbReference>
<keyword evidence="6 8" id="KW-0067">ATP-binding</keyword>
<comment type="pathway">
    <text evidence="8">Amino-acid biosynthesis; L-threonine biosynthesis; L-threonine from L-aspartate: step 4/5.</text>
</comment>
<dbReference type="CDD" id="cd05153">
    <property type="entry name" value="HomoserineK_II"/>
    <property type="match status" value="1"/>
</dbReference>
<evidence type="ECO:0000256" key="8">
    <source>
        <dbReference type="HAMAP-Rule" id="MF_00301"/>
    </source>
</evidence>
<feature type="domain" description="Aminoglycoside phosphotransferase" evidence="10">
    <location>
        <begin position="27"/>
        <end position="256"/>
    </location>
</feature>
<keyword evidence="2 8" id="KW-0808">Transferase</keyword>
<evidence type="ECO:0000256" key="4">
    <source>
        <dbReference type="ARBA" id="ARBA00022741"/>
    </source>
</evidence>
<dbReference type="InterPro" id="IPR011009">
    <property type="entry name" value="Kinase-like_dom_sf"/>
</dbReference>
<keyword evidence="1 8" id="KW-0028">Amino-acid biosynthesis</keyword>
<dbReference type="EMBL" id="JBHLSW010000007">
    <property type="protein sequence ID" value="MFC0634323.1"/>
    <property type="molecule type" value="Genomic_DNA"/>
</dbReference>
<comment type="similarity">
    <text evidence="7 8">Belongs to the pseudomonas-type ThrB family.</text>
</comment>